<keyword evidence="4" id="KW-1185">Reference proteome</keyword>
<reference evidence="3" key="2">
    <citation type="submission" date="2021-09" db="EMBL/GenBank/DDBJ databases">
        <authorList>
            <person name="Jia N."/>
            <person name="Wang J."/>
            <person name="Shi W."/>
            <person name="Du L."/>
            <person name="Sun Y."/>
            <person name="Zhan W."/>
            <person name="Jiang J."/>
            <person name="Wang Q."/>
            <person name="Zhang B."/>
            <person name="Ji P."/>
            <person name="Sakyi L.B."/>
            <person name="Cui X."/>
            <person name="Yuan T."/>
            <person name="Jiang B."/>
            <person name="Yang W."/>
            <person name="Lam T.T.-Y."/>
            <person name="Chang Q."/>
            <person name="Ding S."/>
            <person name="Wang X."/>
            <person name="Zhu J."/>
            <person name="Ruan X."/>
            <person name="Zhao L."/>
            <person name="Wei J."/>
            <person name="Que T."/>
            <person name="Du C."/>
            <person name="Cheng J."/>
            <person name="Dai P."/>
            <person name="Han X."/>
            <person name="Huang E."/>
            <person name="Gao Y."/>
            <person name="Liu J."/>
            <person name="Shao H."/>
            <person name="Ye R."/>
            <person name="Li L."/>
            <person name="Wei W."/>
            <person name="Wang X."/>
            <person name="Wang C."/>
            <person name="Huo Q."/>
            <person name="Li W."/>
            <person name="Guo W."/>
            <person name="Chen H."/>
            <person name="Chen S."/>
            <person name="Zhou L."/>
            <person name="Zhou L."/>
            <person name="Ni X."/>
            <person name="Tian J."/>
            <person name="Zhou Y."/>
            <person name="Sheng Y."/>
            <person name="Liu T."/>
            <person name="Pan Y."/>
            <person name="Xia L."/>
            <person name="Li J."/>
            <person name="Zhao F."/>
            <person name="Cao W."/>
        </authorList>
    </citation>
    <scope>NUCLEOTIDE SEQUENCE</scope>
    <source>
        <strain evidence="3">Rmic-2018</strain>
        <tissue evidence="3">Larvae</tissue>
    </source>
</reference>
<evidence type="ECO:0008006" key="5">
    <source>
        <dbReference type="Google" id="ProtNLM"/>
    </source>
</evidence>
<evidence type="ECO:0000256" key="1">
    <source>
        <dbReference type="SAM" id="MobiDB-lite"/>
    </source>
</evidence>
<dbReference type="EMBL" id="JABSTU010000009">
    <property type="protein sequence ID" value="KAH8020486.1"/>
    <property type="molecule type" value="Genomic_DNA"/>
</dbReference>
<keyword evidence="2" id="KW-1133">Transmembrane helix</keyword>
<dbReference type="Proteomes" id="UP000821866">
    <property type="component" value="Chromosome 7"/>
</dbReference>
<feature type="compositionally biased region" description="Low complexity" evidence="1">
    <location>
        <begin position="127"/>
        <end position="138"/>
    </location>
</feature>
<name>A0A9J6DEY3_RHIMP</name>
<reference evidence="3" key="1">
    <citation type="journal article" date="2020" name="Cell">
        <title>Large-Scale Comparative Analyses of Tick Genomes Elucidate Their Genetic Diversity and Vector Capacities.</title>
        <authorList>
            <consortium name="Tick Genome and Microbiome Consortium (TIGMIC)"/>
            <person name="Jia N."/>
            <person name="Wang J."/>
            <person name="Shi W."/>
            <person name="Du L."/>
            <person name="Sun Y."/>
            <person name="Zhan W."/>
            <person name="Jiang J.F."/>
            <person name="Wang Q."/>
            <person name="Zhang B."/>
            <person name="Ji P."/>
            <person name="Bell-Sakyi L."/>
            <person name="Cui X.M."/>
            <person name="Yuan T.T."/>
            <person name="Jiang B.G."/>
            <person name="Yang W.F."/>
            <person name="Lam T.T."/>
            <person name="Chang Q.C."/>
            <person name="Ding S.J."/>
            <person name="Wang X.J."/>
            <person name="Zhu J.G."/>
            <person name="Ruan X.D."/>
            <person name="Zhao L."/>
            <person name="Wei J.T."/>
            <person name="Ye R.Z."/>
            <person name="Que T.C."/>
            <person name="Du C.H."/>
            <person name="Zhou Y.H."/>
            <person name="Cheng J.X."/>
            <person name="Dai P.F."/>
            <person name="Guo W.B."/>
            <person name="Han X.H."/>
            <person name="Huang E.J."/>
            <person name="Li L.F."/>
            <person name="Wei W."/>
            <person name="Gao Y.C."/>
            <person name="Liu J.Z."/>
            <person name="Shao H.Z."/>
            <person name="Wang X."/>
            <person name="Wang C.C."/>
            <person name="Yang T.C."/>
            <person name="Huo Q.B."/>
            <person name="Li W."/>
            <person name="Chen H.Y."/>
            <person name="Chen S.E."/>
            <person name="Zhou L.G."/>
            <person name="Ni X.B."/>
            <person name="Tian J.H."/>
            <person name="Sheng Y."/>
            <person name="Liu T."/>
            <person name="Pan Y.S."/>
            <person name="Xia L.Y."/>
            <person name="Li J."/>
            <person name="Zhao F."/>
            <person name="Cao W.C."/>
        </authorList>
    </citation>
    <scope>NUCLEOTIDE SEQUENCE</scope>
    <source>
        <strain evidence="3">Rmic-2018</strain>
    </source>
</reference>
<feature type="transmembrane region" description="Helical" evidence="2">
    <location>
        <begin position="163"/>
        <end position="185"/>
    </location>
</feature>
<sequence>MPPRWIVSRESMQSRLRRRQLTTNRLPRNMRAPQPCIKPSARGRRITRIMLQRAEAAGEHKKHEGKHDEQRGTPEKTAGAAVAEQPSSDEKSSPVPPSHASPTGDANAHPPAVDHQPGSGGTGRNVPAAPSSSGSAHSVNQEEEAQRVALREAHTRALVESTWSRTTAILCLLVVLAVALGSLFFKTAEEKAHLLSLLGSEHFTPSSSNLSEAALLQPENETIFGEPRIDNPVFD</sequence>
<dbReference type="AlphaFoldDB" id="A0A9J6DEY3"/>
<gene>
    <name evidence="3" type="ORF">HPB51_002435</name>
</gene>
<comment type="caution">
    <text evidence="3">The sequence shown here is derived from an EMBL/GenBank/DDBJ whole genome shotgun (WGS) entry which is preliminary data.</text>
</comment>
<proteinExistence type="predicted"/>
<evidence type="ECO:0000256" key="2">
    <source>
        <dbReference type="SAM" id="Phobius"/>
    </source>
</evidence>
<keyword evidence="2" id="KW-0812">Transmembrane</keyword>
<keyword evidence="2" id="KW-0472">Membrane</keyword>
<feature type="compositionally biased region" description="Basic and acidic residues" evidence="1">
    <location>
        <begin position="56"/>
        <end position="74"/>
    </location>
</feature>
<accession>A0A9J6DEY3</accession>
<organism evidence="3 4">
    <name type="scientific">Rhipicephalus microplus</name>
    <name type="common">Cattle tick</name>
    <name type="synonym">Boophilus microplus</name>
    <dbReference type="NCBI Taxonomy" id="6941"/>
    <lineage>
        <taxon>Eukaryota</taxon>
        <taxon>Metazoa</taxon>
        <taxon>Ecdysozoa</taxon>
        <taxon>Arthropoda</taxon>
        <taxon>Chelicerata</taxon>
        <taxon>Arachnida</taxon>
        <taxon>Acari</taxon>
        <taxon>Parasitiformes</taxon>
        <taxon>Ixodida</taxon>
        <taxon>Ixodoidea</taxon>
        <taxon>Ixodidae</taxon>
        <taxon>Rhipicephalinae</taxon>
        <taxon>Rhipicephalus</taxon>
        <taxon>Boophilus</taxon>
    </lineage>
</organism>
<evidence type="ECO:0000313" key="4">
    <source>
        <dbReference type="Proteomes" id="UP000821866"/>
    </source>
</evidence>
<protein>
    <recommendedName>
        <fullName evidence="5">Transmembrane protein</fullName>
    </recommendedName>
</protein>
<evidence type="ECO:0000313" key="3">
    <source>
        <dbReference type="EMBL" id="KAH8020486.1"/>
    </source>
</evidence>
<feature type="region of interest" description="Disordered" evidence="1">
    <location>
        <begin position="1"/>
        <end position="148"/>
    </location>
</feature>